<dbReference type="Gene3D" id="3.40.50.2300">
    <property type="match status" value="2"/>
</dbReference>
<dbReference type="InterPro" id="IPR001789">
    <property type="entry name" value="Sig_transdc_resp-reg_receiver"/>
</dbReference>
<proteinExistence type="predicted"/>
<dbReference type="PROSITE" id="PS50887">
    <property type="entry name" value="GGDEF"/>
    <property type="match status" value="1"/>
</dbReference>
<dbReference type="eggNOG" id="COG0745">
    <property type="taxonomic scope" value="Bacteria"/>
</dbReference>
<evidence type="ECO:0000256" key="1">
    <source>
        <dbReference type="PROSITE-ProRule" id="PRU00169"/>
    </source>
</evidence>
<feature type="modified residue" description="4-aspartylphosphate" evidence="1">
    <location>
        <position position="55"/>
    </location>
</feature>
<dbReference type="AlphaFoldDB" id="A0A081C561"/>
<feature type="modified residue" description="4-aspartylphosphate" evidence="1">
    <location>
        <position position="204"/>
    </location>
</feature>
<dbReference type="PROSITE" id="PS50110">
    <property type="entry name" value="RESPONSE_REGULATORY"/>
    <property type="match status" value="2"/>
</dbReference>
<feature type="domain" description="GGDEF" evidence="3">
    <location>
        <begin position="321"/>
        <end position="456"/>
    </location>
</feature>
<dbReference type="NCBIfam" id="TIGR00254">
    <property type="entry name" value="GGDEF"/>
    <property type="match status" value="1"/>
</dbReference>
<dbReference type="SUPFAM" id="SSF55073">
    <property type="entry name" value="Nucleotide cyclase"/>
    <property type="match status" value="1"/>
</dbReference>
<dbReference type="InterPro" id="IPR050469">
    <property type="entry name" value="Diguanylate_Cyclase"/>
</dbReference>
<dbReference type="InterPro" id="IPR043128">
    <property type="entry name" value="Rev_trsase/Diguanyl_cyclase"/>
</dbReference>
<feature type="domain" description="Response regulatory" evidence="2">
    <location>
        <begin position="155"/>
        <end position="271"/>
    </location>
</feature>
<keyword evidence="1" id="KW-0597">Phosphoprotein</keyword>
<dbReference type="STRING" id="1499967.U27_06701"/>
<dbReference type="InterPro" id="IPR011006">
    <property type="entry name" value="CheY-like_superfamily"/>
</dbReference>
<dbReference type="SMART" id="SM00267">
    <property type="entry name" value="GGDEF"/>
    <property type="match status" value="1"/>
</dbReference>
<dbReference type="PANTHER" id="PTHR45138:SF9">
    <property type="entry name" value="DIGUANYLATE CYCLASE DGCM-RELATED"/>
    <property type="match status" value="1"/>
</dbReference>
<evidence type="ECO:0000313" key="4">
    <source>
        <dbReference type="EMBL" id="GAK59716.1"/>
    </source>
</evidence>
<dbReference type="CDD" id="cd01949">
    <property type="entry name" value="GGDEF"/>
    <property type="match status" value="1"/>
</dbReference>
<keyword evidence="5" id="KW-1185">Reference proteome</keyword>
<protein>
    <submittedName>
        <fullName evidence="4">Response regulator with diguanylate cyclase GGDEF domain, putative</fullName>
    </submittedName>
</protein>
<dbReference type="GO" id="GO:0005886">
    <property type="term" value="C:plasma membrane"/>
    <property type="evidence" value="ECO:0007669"/>
    <property type="project" value="TreeGrafter"/>
</dbReference>
<dbReference type="GO" id="GO:0052621">
    <property type="term" value="F:diguanylate cyclase activity"/>
    <property type="evidence" value="ECO:0007669"/>
    <property type="project" value="TreeGrafter"/>
</dbReference>
<dbReference type="EMBL" id="DF820470">
    <property type="protein sequence ID" value="GAK59716.1"/>
    <property type="molecule type" value="Genomic_DNA"/>
</dbReference>
<dbReference type="PANTHER" id="PTHR45138">
    <property type="entry name" value="REGULATORY COMPONENTS OF SENSORY TRANSDUCTION SYSTEM"/>
    <property type="match status" value="1"/>
</dbReference>
<sequence length="460" mass="52635">MTSPKRVLVVDDDPLNVKLLATILASAGYDIIRAYSGNNAIKKAMEELPDLILLDIVMPDPNGYEVTRRLKKMSVTRDIPVVLITTYTETEDKVKGLQAGADEFLNRPIDQSELQARIRSLIALKEYREQLQTRTQLERSFTSLSEKDIAGDLGKILLVEDNEIEAKIIKDYLNTRPYHVEHLKNGMAAIRRVRRGDIDIVLLDLLLPKVSGFEVCRQLKEHPLTRNIQVIMVTALDDIESKIRGLEQGTDDFLVKPIHKEILLTRIESLLKKKRYVDRLSVNYEKALQSAITDSLTGLYNQAYFKRFLELEMERTRRQKHSLTLMMLDLDDFKVYNDTLGHLTGDQILQEFSQILQQNIRKIDLAARYGGEEFAIVLTYTDVSGAIIIAERLRQAIESYRFSYKTSHPSRILTTSIGLADFHANPLTVHELIKRSDTALYQAKRAGKNRICVFDECEPD</sequence>
<dbReference type="GO" id="GO:1902201">
    <property type="term" value="P:negative regulation of bacterial-type flagellum-dependent cell motility"/>
    <property type="evidence" value="ECO:0007669"/>
    <property type="project" value="TreeGrafter"/>
</dbReference>
<dbReference type="SMART" id="SM00448">
    <property type="entry name" value="REC"/>
    <property type="match status" value="2"/>
</dbReference>
<dbReference type="GO" id="GO:0000160">
    <property type="term" value="P:phosphorelay signal transduction system"/>
    <property type="evidence" value="ECO:0007669"/>
    <property type="project" value="InterPro"/>
</dbReference>
<accession>A0A081C561</accession>
<dbReference type="eggNOG" id="COG3706">
    <property type="taxonomic scope" value="Bacteria"/>
</dbReference>
<name>A0A081C561_VECG1</name>
<dbReference type="GO" id="GO:0043709">
    <property type="term" value="P:cell adhesion involved in single-species biofilm formation"/>
    <property type="evidence" value="ECO:0007669"/>
    <property type="project" value="TreeGrafter"/>
</dbReference>
<dbReference type="Proteomes" id="UP000030661">
    <property type="component" value="Unassembled WGS sequence"/>
</dbReference>
<gene>
    <name evidence="4" type="ORF">U27_06701</name>
</gene>
<feature type="domain" description="Response regulatory" evidence="2">
    <location>
        <begin position="6"/>
        <end position="122"/>
    </location>
</feature>
<dbReference type="FunFam" id="3.30.70.270:FF:000001">
    <property type="entry name" value="Diguanylate cyclase domain protein"/>
    <property type="match status" value="1"/>
</dbReference>
<dbReference type="Gene3D" id="3.30.70.270">
    <property type="match status" value="1"/>
</dbReference>
<evidence type="ECO:0000259" key="2">
    <source>
        <dbReference type="PROSITE" id="PS50110"/>
    </source>
</evidence>
<reference evidence="4" key="1">
    <citation type="journal article" date="2015" name="PeerJ">
        <title>First genomic representation of candidate bacterial phylum KSB3 points to enhanced environmental sensing as a trigger of wastewater bulking.</title>
        <authorList>
            <person name="Sekiguchi Y."/>
            <person name="Ohashi A."/>
            <person name="Parks D.H."/>
            <person name="Yamauchi T."/>
            <person name="Tyson G.W."/>
            <person name="Hugenholtz P."/>
        </authorList>
    </citation>
    <scope>NUCLEOTIDE SEQUENCE [LARGE SCALE GENOMIC DNA]</scope>
</reference>
<dbReference type="SUPFAM" id="SSF52172">
    <property type="entry name" value="CheY-like"/>
    <property type="match status" value="2"/>
</dbReference>
<dbReference type="Pfam" id="PF00072">
    <property type="entry name" value="Response_reg"/>
    <property type="match status" value="2"/>
</dbReference>
<dbReference type="Pfam" id="PF00990">
    <property type="entry name" value="GGDEF"/>
    <property type="match status" value="1"/>
</dbReference>
<dbReference type="InterPro" id="IPR000160">
    <property type="entry name" value="GGDEF_dom"/>
</dbReference>
<evidence type="ECO:0000313" key="5">
    <source>
        <dbReference type="Proteomes" id="UP000030661"/>
    </source>
</evidence>
<organism evidence="4">
    <name type="scientific">Vecturithrix granuli</name>
    <dbReference type="NCBI Taxonomy" id="1499967"/>
    <lineage>
        <taxon>Bacteria</taxon>
        <taxon>Candidatus Moduliflexota</taxon>
        <taxon>Candidatus Vecturitrichia</taxon>
        <taxon>Candidatus Vecturitrichales</taxon>
        <taxon>Candidatus Vecturitrichaceae</taxon>
        <taxon>Candidatus Vecturithrix</taxon>
    </lineage>
</organism>
<dbReference type="InterPro" id="IPR029787">
    <property type="entry name" value="Nucleotide_cyclase"/>
</dbReference>
<dbReference type="HOGENOM" id="CLU_000445_11_28_0"/>
<evidence type="ECO:0000259" key="3">
    <source>
        <dbReference type="PROSITE" id="PS50887"/>
    </source>
</evidence>